<dbReference type="SUPFAM" id="SSF53067">
    <property type="entry name" value="Actin-like ATPase domain"/>
    <property type="match status" value="2"/>
</dbReference>
<dbReference type="NCBIfam" id="TIGR03725">
    <property type="entry name" value="T6A_YeaZ"/>
    <property type="match status" value="1"/>
</dbReference>
<dbReference type="PANTHER" id="PTHR11735:SF11">
    <property type="entry name" value="TRNA THREONYLCARBAMOYLADENOSINE BIOSYNTHESIS PROTEIN TSAB"/>
    <property type="match status" value="1"/>
</dbReference>
<dbReference type="CDD" id="cd24032">
    <property type="entry name" value="ASKHA_NBD_TsaB"/>
    <property type="match status" value="1"/>
</dbReference>
<proteinExistence type="predicted"/>
<dbReference type="Pfam" id="PF00814">
    <property type="entry name" value="TsaD"/>
    <property type="match status" value="1"/>
</dbReference>
<feature type="domain" description="Gcp-like" evidence="1">
    <location>
        <begin position="30"/>
        <end position="226"/>
    </location>
</feature>
<organism evidence="2 3">
    <name type="scientific">Vagococcus fluvialis bH819</name>
    <dbReference type="NCBI Taxonomy" id="1255619"/>
    <lineage>
        <taxon>Bacteria</taxon>
        <taxon>Bacillati</taxon>
        <taxon>Bacillota</taxon>
        <taxon>Bacilli</taxon>
        <taxon>Lactobacillales</taxon>
        <taxon>Enterococcaceae</taxon>
        <taxon>Vagococcus</taxon>
    </lineage>
</organism>
<dbReference type="EMBL" id="FWFD01000015">
    <property type="protein sequence ID" value="SLM86762.1"/>
    <property type="molecule type" value="Genomic_DNA"/>
</dbReference>
<evidence type="ECO:0000313" key="3">
    <source>
        <dbReference type="Proteomes" id="UP000195918"/>
    </source>
</evidence>
<evidence type="ECO:0000259" key="1">
    <source>
        <dbReference type="Pfam" id="PF00814"/>
    </source>
</evidence>
<dbReference type="OrthoDB" id="9784166at2"/>
<dbReference type="AlphaFoldDB" id="A0A1X6WRA1"/>
<dbReference type="InterPro" id="IPR043129">
    <property type="entry name" value="ATPase_NBD"/>
</dbReference>
<dbReference type="Proteomes" id="UP000195918">
    <property type="component" value="Unassembled WGS sequence"/>
</dbReference>
<keyword evidence="3" id="KW-1185">Reference proteome</keyword>
<dbReference type="InterPro" id="IPR000905">
    <property type="entry name" value="Gcp-like_dom"/>
</dbReference>
<dbReference type="GO" id="GO:0002949">
    <property type="term" value="P:tRNA threonylcarbamoyladenosine modification"/>
    <property type="evidence" value="ECO:0007669"/>
    <property type="project" value="InterPro"/>
</dbReference>
<dbReference type="InterPro" id="IPR022496">
    <property type="entry name" value="T6A_TsaB"/>
</dbReference>
<dbReference type="Gene3D" id="3.30.420.40">
    <property type="match status" value="2"/>
</dbReference>
<name>A0A1X6WRA1_9ENTE</name>
<reference evidence="3" key="1">
    <citation type="submission" date="2017-02" db="EMBL/GenBank/DDBJ databases">
        <authorList>
            <person name="Dridi B."/>
        </authorList>
    </citation>
    <scope>NUCLEOTIDE SEQUENCE [LARGE SCALE GENOMIC DNA]</scope>
    <source>
        <strain evidence="3">bH819</strain>
    </source>
</reference>
<evidence type="ECO:0000313" key="2">
    <source>
        <dbReference type="EMBL" id="SLM86762.1"/>
    </source>
</evidence>
<protein>
    <submittedName>
        <fullName evidence="2">TsaB protein, required for threonylcarbamoyladenosine (T(6)A) formation in tRNA</fullName>
    </submittedName>
</protein>
<sequence>MTILGIDTSNQSMALCLYENNKIIASYTSTTQKNHSVTLMPAIDFLLASNGLKPKDLTKVVVAEGPGSYTGLRIGVTTAKTLAWTLGIELASISSLAMLAATKDNFEGLIVPLFNARRNNVYTGAYEWLDGKLIATIADQHIELEEWLAQLLTHKKPIHLVGPDLDVFSETLEKFKETEIIFSQSIVNNDIKATSFYLLEEQNILIDNIEDFVPKYLKKVEAEEKWLEEHRTQKDVSYVERV</sequence>
<dbReference type="GO" id="GO:0005829">
    <property type="term" value="C:cytosol"/>
    <property type="evidence" value="ECO:0007669"/>
    <property type="project" value="TreeGrafter"/>
</dbReference>
<gene>
    <name evidence="2" type="ORF">FM121_11745</name>
</gene>
<dbReference type="PANTHER" id="PTHR11735">
    <property type="entry name" value="TRNA N6-ADENOSINE THREONYLCARBAMOYLTRANSFERASE"/>
    <property type="match status" value="1"/>
</dbReference>
<accession>A0A1X6WRA1</accession>